<dbReference type="AlphaFoldDB" id="A0A7Z0CNH1"/>
<dbReference type="Pfam" id="PF14759">
    <property type="entry name" value="Reductase_C"/>
    <property type="match status" value="1"/>
</dbReference>
<dbReference type="SUPFAM" id="SSF51905">
    <property type="entry name" value="FAD/NAD(P)-binding domain"/>
    <property type="match status" value="2"/>
</dbReference>
<comment type="caution">
    <text evidence="7">The sequence shown here is derived from an EMBL/GenBank/DDBJ whole genome shotgun (WGS) entry which is preliminary data.</text>
</comment>
<comment type="cofactor">
    <cofactor evidence="1">
        <name>FAD</name>
        <dbReference type="ChEBI" id="CHEBI:57692"/>
    </cofactor>
</comment>
<dbReference type="Gene3D" id="3.30.390.30">
    <property type="match status" value="1"/>
</dbReference>
<keyword evidence="2" id="KW-0285">Flavoprotein</keyword>
<dbReference type="InterPro" id="IPR028202">
    <property type="entry name" value="Reductase_C"/>
</dbReference>
<dbReference type="SUPFAM" id="SSF55424">
    <property type="entry name" value="FAD/NAD-linked reductases, dimerisation (C-terminal) domain"/>
    <property type="match status" value="1"/>
</dbReference>
<evidence type="ECO:0000256" key="2">
    <source>
        <dbReference type="ARBA" id="ARBA00022630"/>
    </source>
</evidence>
<dbReference type="GO" id="GO:0016651">
    <property type="term" value="F:oxidoreductase activity, acting on NAD(P)H"/>
    <property type="evidence" value="ECO:0007669"/>
    <property type="project" value="TreeGrafter"/>
</dbReference>
<dbReference type="PRINTS" id="PR00368">
    <property type="entry name" value="FADPNR"/>
</dbReference>
<evidence type="ECO:0000256" key="1">
    <source>
        <dbReference type="ARBA" id="ARBA00001974"/>
    </source>
</evidence>
<dbReference type="GO" id="GO:0005737">
    <property type="term" value="C:cytoplasm"/>
    <property type="evidence" value="ECO:0007669"/>
    <property type="project" value="TreeGrafter"/>
</dbReference>
<name>A0A7Z0CNH1_9ACTN</name>
<dbReference type="PRINTS" id="PR00411">
    <property type="entry name" value="PNDRDTASEI"/>
</dbReference>
<evidence type="ECO:0000259" key="6">
    <source>
        <dbReference type="Pfam" id="PF14759"/>
    </source>
</evidence>
<dbReference type="InterPro" id="IPR023753">
    <property type="entry name" value="FAD/NAD-binding_dom"/>
</dbReference>
<proteinExistence type="predicted"/>
<dbReference type="Gene3D" id="3.50.50.60">
    <property type="entry name" value="FAD/NAD(P)-binding domain"/>
    <property type="match status" value="2"/>
</dbReference>
<dbReference type="InterPro" id="IPR050446">
    <property type="entry name" value="FAD-oxidoreductase/Apoptosis"/>
</dbReference>
<dbReference type="PANTHER" id="PTHR43557">
    <property type="entry name" value="APOPTOSIS-INDUCING FACTOR 1"/>
    <property type="match status" value="1"/>
</dbReference>
<dbReference type="InterPro" id="IPR016156">
    <property type="entry name" value="FAD/NAD-linked_Rdtase_dimer_sf"/>
</dbReference>
<sequence>MTDPRTVVVVGASVAGVRTAQSLRTEGFGGRIVLVGDEPDLPYDKPPLSKQFLTGCWSVERIALLTAEAAAAAEIELRLGVAAQRLDVADRQVVLIDGSTIDYDAAVLATGAAARPAPWSPTSGVHVLRSMADARALRDDLEVDRPVVIIGGGFIGAEVAATAHALGREVTVVDPLSAPIGRVVGREVGELFVDLHTRHGVTTKFGVGVESVEGEAGDLTVQLTDGSQLAAGTVVVGIGAVPNDGWLAGSGLLVDDGVVCDEHCRAVDAADVYAVGDVLRWFHPGHGEHVRVEHWTNAVESAAVVAHNIAHPEELRSHCPVEYVWSDQYDWKIQIVGRPVGATRHTLVGDLTSAHPRGAAVYADDSGDLRGAVAVNWPKALLVCRRAVGAGASFDDVVAQLDRLSAAGAAPA</sequence>
<gene>
    <name evidence="7" type="ORF">BJ993_004952</name>
</gene>
<evidence type="ECO:0000259" key="5">
    <source>
        <dbReference type="Pfam" id="PF07992"/>
    </source>
</evidence>
<reference evidence="7 8" key="1">
    <citation type="submission" date="2020-07" db="EMBL/GenBank/DDBJ databases">
        <title>Sequencing the genomes of 1000 actinobacteria strains.</title>
        <authorList>
            <person name="Klenk H.-P."/>
        </authorList>
    </citation>
    <scope>NUCLEOTIDE SEQUENCE [LARGE SCALE GENOMIC DNA]</scope>
    <source>
        <strain evidence="7 8">DSM 15131</strain>
    </source>
</reference>
<keyword evidence="3" id="KW-0274">FAD</keyword>
<dbReference type="EMBL" id="JACBZM010000002">
    <property type="protein sequence ID" value="NYI47806.1"/>
    <property type="molecule type" value="Genomic_DNA"/>
</dbReference>
<organism evidence="7 8">
    <name type="scientific">Nocardioides aromaticivorans</name>
    <dbReference type="NCBI Taxonomy" id="200618"/>
    <lineage>
        <taxon>Bacteria</taxon>
        <taxon>Bacillati</taxon>
        <taxon>Actinomycetota</taxon>
        <taxon>Actinomycetes</taxon>
        <taxon>Propionibacteriales</taxon>
        <taxon>Nocardioidaceae</taxon>
        <taxon>Nocardioides</taxon>
    </lineage>
</organism>
<dbReference type="PANTHER" id="PTHR43557:SF2">
    <property type="entry name" value="RIESKE DOMAIN-CONTAINING PROTEIN-RELATED"/>
    <property type="match status" value="1"/>
</dbReference>
<evidence type="ECO:0000256" key="4">
    <source>
        <dbReference type="ARBA" id="ARBA00023002"/>
    </source>
</evidence>
<feature type="domain" description="Reductase C-terminal" evidence="6">
    <location>
        <begin position="323"/>
        <end position="396"/>
    </location>
</feature>
<protein>
    <submittedName>
        <fullName evidence="7">NADPH-dependent 2,4-dienoyl-CoA reductase/sulfur reductase-like enzyme</fullName>
    </submittedName>
</protein>
<evidence type="ECO:0000256" key="3">
    <source>
        <dbReference type="ARBA" id="ARBA00022827"/>
    </source>
</evidence>
<feature type="domain" description="FAD/NAD(P)-binding" evidence="5">
    <location>
        <begin position="6"/>
        <end position="302"/>
    </location>
</feature>
<keyword evidence="4" id="KW-0560">Oxidoreductase</keyword>
<dbReference type="Pfam" id="PF07992">
    <property type="entry name" value="Pyr_redox_2"/>
    <property type="match status" value="1"/>
</dbReference>
<accession>A0A7Z0CNH1</accession>
<dbReference type="RefSeq" id="WP_179652720.1">
    <property type="nucleotide sequence ID" value="NZ_JACBZM010000002.1"/>
</dbReference>
<dbReference type="InterPro" id="IPR036188">
    <property type="entry name" value="FAD/NAD-bd_sf"/>
</dbReference>
<evidence type="ECO:0000313" key="7">
    <source>
        <dbReference type="EMBL" id="NYI47806.1"/>
    </source>
</evidence>
<dbReference type="Proteomes" id="UP000562045">
    <property type="component" value="Unassembled WGS sequence"/>
</dbReference>
<evidence type="ECO:0000313" key="8">
    <source>
        <dbReference type="Proteomes" id="UP000562045"/>
    </source>
</evidence>